<organism evidence="1 2">
    <name type="scientific">Maribacter cobaltidurans</name>
    <dbReference type="NCBI Taxonomy" id="1178778"/>
    <lineage>
        <taxon>Bacteria</taxon>
        <taxon>Pseudomonadati</taxon>
        <taxon>Bacteroidota</taxon>
        <taxon>Flavobacteriia</taxon>
        <taxon>Flavobacteriales</taxon>
        <taxon>Flavobacteriaceae</taxon>
        <taxon>Maribacter</taxon>
    </lineage>
</organism>
<dbReference type="SUPFAM" id="SSF53448">
    <property type="entry name" value="Nucleotide-diphospho-sugar transferases"/>
    <property type="match status" value="1"/>
</dbReference>
<dbReference type="RefSeq" id="WP_094996789.1">
    <property type="nucleotide sequence ID" value="NZ_BMJL01000002.1"/>
</dbReference>
<dbReference type="OrthoDB" id="9798250at2"/>
<sequence length="227" mass="25670">MRSTAVLVFANSSQEEMRYKPINNGEVLFDSLTQRTLKEVEKTSLAYFHITEHHQKGNSFGERFTNAIKSVFDQGFEKVITVGNDTPHLQSGHIKAAAEALIKGRTVIGPSLDGGFYLMGIHQENFNPDDFIDLPWQNSCLLRTLIENLEKNKCSFYKLPVFEDIDTLHDIQRLSNYISTLAISLISIFSDCLNTINRTVFFIGTFYSSISLQLPLNKGSPVFVPIR</sequence>
<gene>
    <name evidence="1" type="ORF">CJ263_07990</name>
</gene>
<dbReference type="EMBL" id="CP022957">
    <property type="protein sequence ID" value="ASV30169.1"/>
    <property type="molecule type" value="Genomic_DNA"/>
</dbReference>
<reference evidence="1 2" key="1">
    <citation type="submission" date="2017-08" db="EMBL/GenBank/DDBJ databases">
        <title>The complete genome sequence of Maribacter sp. B1, isolated from deep-sea sediment.</title>
        <authorList>
            <person name="Wu Y.-H."/>
            <person name="Cheng H."/>
            <person name="Xu X.-W."/>
        </authorList>
    </citation>
    <scope>NUCLEOTIDE SEQUENCE [LARGE SCALE GENOMIC DNA]</scope>
    <source>
        <strain evidence="1 2">B1</strain>
    </source>
</reference>
<dbReference type="KEGG" id="marb:CJ263_07990"/>
<name>A0A223V5P7_9FLAO</name>
<dbReference type="PANTHER" id="PTHR36529:SF1">
    <property type="entry name" value="GLYCOSYLTRANSFERASE"/>
    <property type="match status" value="1"/>
</dbReference>
<dbReference type="PANTHER" id="PTHR36529">
    <property type="entry name" value="SLL1095 PROTEIN"/>
    <property type="match status" value="1"/>
</dbReference>
<dbReference type="Gene3D" id="3.90.550.10">
    <property type="entry name" value="Spore Coat Polysaccharide Biosynthesis Protein SpsA, Chain A"/>
    <property type="match status" value="1"/>
</dbReference>
<dbReference type="InterPro" id="IPR029044">
    <property type="entry name" value="Nucleotide-diphossugar_trans"/>
</dbReference>
<proteinExistence type="predicted"/>
<dbReference type="Proteomes" id="UP000215244">
    <property type="component" value="Chromosome"/>
</dbReference>
<accession>A0A223V5P7</accession>
<dbReference type="AlphaFoldDB" id="A0A223V5P7"/>
<dbReference type="Pfam" id="PF09837">
    <property type="entry name" value="DUF2064"/>
    <property type="match status" value="1"/>
</dbReference>
<dbReference type="InterPro" id="IPR018641">
    <property type="entry name" value="Trfase_1_rSAM/seldom-assoc"/>
</dbReference>
<keyword evidence="2" id="KW-1185">Reference proteome</keyword>
<protein>
    <submittedName>
        <fullName evidence="1">Uncharacterized protein</fullName>
    </submittedName>
</protein>
<evidence type="ECO:0000313" key="1">
    <source>
        <dbReference type="EMBL" id="ASV30169.1"/>
    </source>
</evidence>
<evidence type="ECO:0000313" key="2">
    <source>
        <dbReference type="Proteomes" id="UP000215244"/>
    </source>
</evidence>